<feature type="region of interest" description="Disordered" evidence="1">
    <location>
        <begin position="75"/>
        <end position="95"/>
    </location>
</feature>
<organism evidence="2 3">
    <name type="scientific">Ascodesmis nigricans</name>
    <dbReference type="NCBI Taxonomy" id="341454"/>
    <lineage>
        <taxon>Eukaryota</taxon>
        <taxon>Fungi</taxon>
        <taxon>Dikarya</taxon>
        <taxon>Ascomycota</taxon>
        <taxon>Pezizomycotina</taxon>
        <taxon>Pezizomycetes</taxon>
        <taxon>Pezizales</taxon>
        <taxon>Ascodesmidaceae</taxon>
        <taxon>Ascodesmis</taxon>
    </lineage>
</organism>
<evidence type="ECO:0000313" key="3">
    <source>
        <dbReference type="Proteomes" id="UP000298138"/>
    </source>
</evidence>
<gene>
    <name evidence="2" type="ORF">EX30DRAFT_248587</name>
</gene>
<accession>A0A4S2MML8</accession>
<proteinExistence type="predicted"/>
<dbReference type="EMBL" id="ML220180">
    <property type="protein sequence ID" value="TGZ76409.1"/>
    <property type="molecule type" value="Genomic_DNA"/>
</dbReference>
<keyword evidence="3" id="KW-1185">Reference proteome</keyword>
<sequence>MYYIVCRILLGGDVRKGNTIIWMILRDLRHVHVVVCICRAHAGPASGIEMAYISIEAIVAHLTYPFRSSPTHPASHSSLFLQSPPHIHQPPSPHSPPLYQASHNPLTIPDPLPSFSPPHPPCPIQLNHLTRLNPNINTTLPHTTTRPSCPICQQPSTDLVCRGRTKTCRKNISVFTHLFTPTE</sequence>
<reference evidence="2 3" key="1">
    <citation type="submission" date="2019-04" db="EMBL/GenBank/DDBJ databases">
        <title>Comparative genomics and transcriptomics to analyze fruiting body development in filamentous ascomycetes.</title>
        <authorList>
            <consortium name="DOE Joint Genome Institute"/>
            <person name="Lutkenhaus R."/>
            <person name="Traeger S."/>
            <person name="Breuer J."/>
            <person name="Kuo A."/>
            <person name="Lipzen A."/>
            <person name="Pangilinan J."/>
            <person name="Dilworth D."/>
            <person name="Sandor L."/>
            <person name="Poggeler S."/>
            <person name="Barry K."/>
            <person name="Grigoriev I.V."/>
            <person name="Nowrousian M."/>
        </authorList>
    </citation>
    <scope>NUCLEOTIDE SEQUENCE [LARGE SCALE GENOMIC DNA]</scope>
    <source>
        <strain evidence="2 3">CBS 389.68</strain>
    </source>
</reference>
<dbReference type="Proteomes" id="UP000298138">
    <property type="component" value="Unassembled WGS sequence"/>
</dbReference>
<dbReference type="AlphaFoldDB" id="A0A4S2MML8"/>
<protein>
    <submittedName>
        <fullName evidence="2">Uncharacterized protein</fullName>
    </submittedName>
</protein>
<dbReference type="InParanoid" id="A0A4S2MML8"/>
<evidence type="ECO:0000313" key="2">
    <source>
        <dbReference type="EMBL" id="TGZ76409.1"/>
    </source>
</evidence>
<name>A0A4S2MML8_9PEZI</name>
<evidence type="ECO:0000256" key="1">
    <source>
        <dbReference type="SAM" id="MobiDB-lite"/>
    </source>
</evidence>